<dbReference type="EMBL" id="JAUTXU010000031">
    <property type="protein sequence ID" value="KAK3718576.1"/>
    <property type="molecule type" value="Genomic_DNA"/>
</dbReference>
<dbReference type="Proteomes" id="UP001281147">
    <property type="component" value="Unassembled WGS sequence"/>
</dbReference>
<comment type="caution">
    <text evidence="1">The sequence shown here is derived from an EMBL/GenBank/DDBJ whole genome shotgun (WGS) entry which is preliminary data.</text>
</comment>
<accession>A0ACC3NKS7</accession>
<gene>
    <name evidence="1" type="ORF">LTR37_005080</name>
</gene>
<sequence length="413" mass="46088">MAPGRPQNHWPEEQRFVLYFLNERFEFDVHTNTNIFNHIFADQLSACGYPKGLSYKILGSQWHDRGRPGRSHLWDVALRKLQSDQKLQGQIVKQIQDAAIAVDAPNTSPVATTNITTSDMKHTETLDGTSKNNKTKTWKGWAVATSSEEDLLAQKQKENGVGAEDAAGTRTRRSGFHPTAASRKRNSVPLPNFSTPEHENLESEDGSDFLQPRQTIQAEKQANPPSAKLDMIHSNRVEWKDGVANLNAKDLLFISHVSPTYKFGGQVCRVTISGGRDFDFMLCDPIFCTACHTSTADPTQESSTGGYPCVHASDTIREDAITSFEPRSGSNKGQIRDGYWRKVRFETPDGTISCPVKLRNPWRWDQHDKQESDLDEASIAIEGEDGIADKGSRGVKKSVAFVETRQKTERGVL</sequence>
<evidence type="ECO:0000313" key="2">
    <source>
        <dbReference type="Proteomes" id="UP001281147"/>
    </source>
</evidence>
<protein>
    <submittedName>
        <fullName evidence="1">Uncharacterized protein</fullName>
    </submittedName>
</protein>
<proteinExistence type="predicted"/>
<name>A0ACC3NKS7_9PEZI</name>
<evidence type="ECO:0000313" key="1">
    <source>
        <dbReference type="EMBL" id="KAK3718576.1"/>
    </source>
</evidence>
<keyword evidence="2" id="KW-1185">Reference proteome</keyword>
<organism evidence="1 2">
    <name type="scientific">Vermiconidia calcicola</name>
    <dbReference type="NCBI Taxonomy" id="1690605"/>
    <lineage>
        <taxon>Eukaryota</taxon>
        <taxon>Fungi</taxon>
        <taxon>Dikarya</taxon>
        <taxon>Ascomycota</taxon>
        <taxon>Pezizomycotina</taxon>
        <taxon>Dothideomycetes</taxon>
        <taxon>Dothideomycetidae</taxon>
        <taxon>Mycosphaerellales</taxon>
        <taxon>Extremaceae</taxon>
        <taxon>Vermiconidia</taxon>
    </lineage>
</organism>
<reference evidence="1" key="1">
    <citation type="submission" date="2023-07" db="EMBL/GenBank/DDBJ databases">
        <title>Black Yeasts Isolated from many extreme environments.</title>
        <authorList>
            <person name="Coleine C."/>
            <person name="Stajich J.E."/>
            <person name="Selbmann L."/>
        </authorList>
    </citation>
    <scope>NUCLEOTIDE SEQUENCE</scope>
    <source>
        <strain evidence="1">CCFEE 5714</strain>
    </source>
</reference>